<dbReference type="GO" id="GO:0005576">
    <property type="term" value="C:extracellular region"/>
    <property type="evidence" value="ECO:0007669"/>
    <property type="project" value="UniProtKB-SubCell"/>
</dbReference>
<protein>
    <submittedName>
        <fullName evidence="7">RmlC-like cupin</fullName>
    </submittedName>
</protein>
<dbReference type="PANTHER" id="PTHR31238">
    <property type="entry name" value="GERMIN-LIKE PROTEIN SUBFAMILY 3 MEMBER 3"/>
    <property type="match status" value="1"/>
</dbReference>
<dbReference type="InterPro" id="IPR001929">
    <property type="entry name" value="Germin"/>
</dbReference>
<dbReference type="AlphaFoldDB" id="A0A6A4HYL4"/>
<keyword evidence="3" id="KW-0964">Secreted</keyword>
<evidence type="ECO:0000259" key="6">
    <source>
        <dbReference type="SMART" id="SM00835"/>
    </source>
</evidence>
<sequence>LAAEIMTEPSNVNKLTELLTSGGDLLTGDALRELTVFDFNNQQPAAGANGGSILLATNDNFPILEALDISGVVSFFGPCGLNIPHFHLRADEFLIVVEGQLETGFVMENGFSSEVHTQLGLYQGTVFPKGSIHYQYNPTCNNATFVASLNSNDPGRSDLVTNFFMLEDAVVNASLSFPTTISGDNIDQWRKFLPVNLAKGVDTCLQAC</sequence>
<dbReference type="Proteomes" id="UP000799118">
    <property type="component" value="Unassembled WGS sequence"/>
</dbReference>
<dbReference type="InterPro" id="IPR006045">
    <property type="entry name" value="Cupin_1"/>
</dbReference>
<dbReference type="EMBL" id="ML769441">
    <property type="protein sequence ID" value="KAE9401844.1"/>
    <property type="molecule type" value="Genomic_DNA"/>
</dbReference>
<feature type="domain" description="Cupin type-1" evidence="6">
    <location>
        <begin position="37"/>
        <end position="187"/>
    </location>
</feature>
<dbReference type="CDD" id="cd02241">
    <property type="entry name" value="cupin_OxOx"/>
    <property type="match status" value="1"/>
</dbReference>
<dbReference type="SUPFAM" id="SSF51182">
    <property type="entry name" value="RmlC-like cupins"/>
    <property type="match status" value="1"/>
</dbReference>
<evidence type="ECO:0000256" key="4">
    <source>
        <dbReference type="ARBA" id="ARBA00022723"/>
    </source>
</evidence>
<evidence type="ECO:0000313" key="7">
    <source>
        <dbReference type="EMBL" id="KAE9401844.1"/>
    </source>
</evidence>
<evidence type="ECO:0000256" key="3">
    <source>
        <dbReference type="ARBA" id="ARBA00022525"/>
    </source>
</evidence>
<dbReference type="InterPro" id="IPR011051">
    <property type="entry name" value="RmlC_Cupin_sf"/>
</dbReference>
<reference evidence="7" key="1">
    <citation type="journal article" date="2019" name="Environ. Microbiol.">
        <title>Fungal ecological strategies reflected in gene transcription - a case study of two litter decomposers.</title>
        <authorList>
            <person name="Barbi F."/>
            <person name="Kohler A."/>
            <person name="Barry K."/>
            <person name="Baskaran P."/>
            <person name="Daum C."/>
            <person name="Fauchery L."/>
            <person name="Ihrmark K."/>
            <person name="Kuo A."/>
            <person name="LaButti K."/>
            <person name="Lipzen A."/>
            <person name="Morin E."/>
            <person name="Grigoriev I.V."/>
            <person name="Henrissat B."/>
            <person name="Lindahl B."/>
            <person name="Martin F."/>
        </authorList>
    </citation>
    <scope>NUCLEOTIDE SEQUENCE</scope>
    <source>
        <strain evidence="7">JB14</strain>
    </source>
</reference>
<dbReference type="Pfam" id="PF00190">
    <property type="entry name" value="Cupin_1"/>
    <property type="match status" value="1"/>
</dbReference>
<comment type="similarity">
    <text evidence="2">Belongs to the germin family.</text>
</comment>
<evidence type="ECO:0000313" key="8">
    <source>
        <dbReference type="Proteomes" id="UP000799118"/>
    </source>
</evidence>
<gene>
    <name evidence="7" type="ORF">BT96DRAFT_741520</name>
</gene>
<comment type="subcellular location">
    <subcellularLocation>
        <location evidence="1">Secreted</location>
    </subcellularLocation>
</comment>
<accession>A0A6A4HYL4</accession>
<proteinExistence type="inferred from homology"/>
<organism evidence="7 8">
    <name type="scientific">Gymnopus androsaceus JB14</name>
    <dbReference type="NCBI Taxonomy" id="1447944"/>
    <lineage>
        <taxon>Eukaryota</taxon>
        <taxon>Fungi</taxon>
        <taxon>Dikarya</taxon>
        <taxon>Basidiomycota</taxon>
        <taxon>Agaricomycotina</taxon>
        <taxon>Agaricomycetes</taxon>
        <taxon>Agaricomycetidae</taxon>
        <taxon>Agaricales</taxon>
        <taxon>Marasmiineae</taxon>
        <taxon>Omphalotaceae</taxon>
        <taxon>Gymnopus</taxon>
    </lineage>
</organism>
<feature type="non-terminal residue" evidence="7">
    <location>
        <position position="1"/>
    </location>
</feature>
<keyword evidence="5" id="KW-0464">Manganese</keyword>
<keyword evidence="8" id="KW-1185">Reference proteome</keyword>
<dbReference type="GO" id="GO:0030145">
    <property type="term" value="F:manganese ion binding"/>
    <property type="evidence" value="ECO:0007669"/>
    <property type="project" value="InterPro"/>
</dbReference>
<keyword evidence="4" id="KW-0479">Metal-binding</keyword>
<feature type="non-terminal residue" evidence="7">
    <location>
        <position position="208"/>
    </location>
</feature>
<evidence type="ECO:0000256" key="1">
    <source>
        <dbReference type="ARBA" id="ARBA00004613"/>
    </source>
</evidence>
<dbReference type="Gene3D" id="2.60.120.10">
    <property type="entry name" value="Jelly Rolls"/>
    <property type="match status" value="1"/>
</dbReference>
<evidence type="ECO:0000256" key="2">
    <source>
        <dbReference type="ARBA" id="ARBA00007456"/>
    </source>
</evidence>
<dbReference type="OrthoDB" id="1921208at2759"/>
<dbReference type="InterPro" id="IPR014710">
    <property type="entry name" value="RmlC-like_jellyroll"/>
</dbReference>
<name>A0A6A4HYL4_9AGAR</name>
<dbReference type="PRINTS" id="PR00325">
    <property type="entry name" value="GERMIN"/>
</dbReference>
<evidence type="ECO:0000256" key="5">
    <source>
        <dbReference type="ARBA" id="ARBA00023211"/>
    </source>
</evidence>
<dbReference type="SMART" id="SM00835">
    <property type="entry name" value="Cupin_1"/>
    <property type="match status" value="1"/>
</dbReference>